<dbReference type="Proteomes" id="UP001219525">
    <property type="component" value="Unassembled WGS sequence"/>
</dbReference>
<sequence length="115" mass="12745">MRLLALLPLLSLCLCASSSFLTFSAEHNVSRAAFRQASSITPDDGYGAPIPPWEKGCRPGWYYGNPENAPSGLSSLVDGVRCIYLPAHFFLYPRGALVRPPRRTQPVAVLFRREH</sequence>
<protein>
    <recommendedName>
        <fullName evidence="4">Secreted protein</fullName>
    </recommendedName>
</protein>
<evidence type="ECO:0000313" key="2">
    <source>
        <dbReference type="EMBL" id="KAJ7220607.1"/>
    </source>
</evidence>
<keyword evidence="1" id="KW-0732">Signal</keyword>
<gene>
    <name evidence="2" type="ORF">GGX14DRAFT_353991</name>
</gene>
<reference evidence="2" key="1">
    <citation type="submission" date="2023-03" db="EMBL/GenBank/DDBJ databases">
        <title>Massive genome expansion in bonnet fungi (Mycena s.s.) driven by repeated elements and novel gene families across ecological guilds.</title>
        <authorList>
            <consortium name="Lawrence Berkeley National Laboratory"/>
            <person name="Harder C.B."/>
            <person name="Miyauchi S."/>
            <person name="Viragh M."/>
            <person name="Kuo A."/>
            <person name="Thoen E."/>
            <person name="Andreopoulos B."/>
            <person name="Lu D."/>
            <person name="Skrede I."/>
            <person name="Drula E."/>
            <person name="Henrissat B."/>
            <person name="Morin E."/>
            <person name="Kohler A."/>
            <person name="Barry K."/>
            <person name="LaButti K."/>
            <person name="Morin E."/>
            <person name="Salamov A."/>
            <person name="Lipzen A."/>
            <person name="Mereny Z."/>
            <person name="Hegedus B."/>
            <person name="Baldrian P."/>
            <person name="Stursova M."/>
            <person name="Weitz H."/>
            <person name="Taylor A."/>
            <person name="Grigoriev I.V."/>
            <person name="Nagy L.G."/>
            <person name="Martin F."/>
            <person name="Kauserud H."/>
        </authorList>
    </citation>
    <scope>NUCLEOTIDE SEQUENCE</scope>
    <source>
        <strain evidence="2">9144</strain>
    </source>
</reference>
<evidence type="ECO:0000313" key="3">
    <source>
        <dbReference type="Proteomes" id="UP001219525"/>
    </source>
</evidence>
<dbReference type="EMBL" id="JARJCW010000009">
    <property type="protein sequence ID" value="KAJ7220607.1"/>
    <property type="molecule type" value="Genomic_DNA"/>
</dbReference>
<name>A0AAD6VSF1_9AGAR</name>
<comment type="caution">
    <text evidence="2">The sequence shown here is derived from an EMBL/GenBank/DDBJ whole genome shotgun (WGS) entry which is preliminary data.</text>
</comment>
<dbReference type="AlphaFoldDB" id="A0AAD6VSF1"/>
<keyword evidence="3" id="KW-1185">Reference proteome</keyword>
<evidence type="ECO:0000256" key="1">
    <source>
        <dbReference type="SAM" id="SignalP"/>
    </source>
</evidence>
<feature type="chain" id="PRO_5041986303" description="Secreted protein" evidence="1">
    <location>
        <begin position="20"/>
        <end position="115"/>
    </location>
</feature>
<feature type="signal peptide" evidence="1">
    <location>
        <begin position="1"/>
        <end position="19"/>
    </location>
</feature>
<accession>A0AAD6VSF1</accession>
<organism evidence="2 3">
    <name type="scientific">Mycena pura</name>
    <dbReference type="NCBI Taxonomy" id="153505"/>
    <lineage>
        <taxon>Eukaryota</taxon>
        <taxon>Fungi</taxon>
        <taxon>Dikarya</taxon>
        <taxon>Basidiomycota</taxon>
        <taxon>Agaricomycotina</taxon>
        <taxon>Agaricomycetes</taxon>
        <taxon>Agaricomycetidae</taxon>
        <taxon>Agaricales</taxon>
        <taxon>Marasmiineae</taxon>
        <taxon>Mycenaceae</taxon>
        <taxon>Mycena</taxon>
    </lineage>
</organism>
<proteinExistence type="predicted"/>
<evidence type="ECO:0008006" key="4">
    <source>
        <dbReference type="Google" id="ProtNLM"/>
    </source>
</evidence>